<dbReference type="Proteomes" id="UP001652628">
    <property type="component" value="Chromosome 3"/>
</dbReference>
<evidence type="ECO:0000313" key="4">
    <source>
        <dbReference type="Proteomes" id="UP001652628"/>
    </source>
</evidence>
<sequence length="428" mass="48798">MLMLNYLNYILIVFIGLAICVSTKPEEVAVDYLDCRENTCTKLDYPLPSEVAIFTEKVTKDLRDYESLILHSSNLANLPRKIFLNLPQLVELDVLECDLQRIERECFKGSKNLKRLNLGGNSLRVLDSNTFELVTQLEELNLSDNQLEDLASTIFLPLKKLQKINLSNNQIKAISPYTFSQLGSLKSINLDSNQLRELPVELFRDQQKHLTQFSARSNQLERIPSNIFSEVELLILSFNPELKRLHLTANIDELQATNCGLESVKLDGRVIGVQLEDNLKLKELKIAHPEDLEQLYVANTNLTRLDFLSKASKLVDLDLTGIENLSDLPKISSARGLERLSFTYDNMTADHMDMLPQLKDLNYLEITHDKVREIYIKDLDEDFFVEEAELNCGQLADLLEFVELPKDTTILEDRLVGDPRGPLRCGTA</sequence>
<dbReference type="Gene3D" id="3.80.10.10">
    <property type="entry name" value="Ribonuclease Inhibitor"/>
    <property type="match status" value="3"/>
</dbReference>
<dbReference type="PANTHER" id="PTHR45712">
    <property type="entry name" value="AGAP008170-PA"/>
    <property type="match status" value="1"/>
</dbReference>
<evidence type="ECO:0000256" key="3">
    <source>
        <dbReference type="SAM" id="SignalP"/>
    </source>
</evidence>
<dbReference type="PROSITE" id="PS51450">
    <property type="entry name" value="LRR"/>
    <property type="match status" value="2"/>
</dbReference>
<dbReference type="InterPro" id="IPR001611">
    <property type="entry name" value="Leu-rich_rpt"/>
</dbReference>
<keyword evidence="2" id="KW-0677">Repeat</keyword>
<gene>
    <name evidence="5" type="primary">LOC108008008</name>
</gene>
<evidence type="ECO:0000313" key="5">
    <source>
        <dbReference type="RefSeq" id="XP_016927280.4"/>
    </source>
</evidence>
<dbReference type="GeneID" id="108008008"/>
<name>A0AB39Z276_DROSZ</name>
<dbReference type="InterPro" id="IPR032675">
    <property type="entry name" value="LRR_dom_sf"/>
</dbReference>
<dbReference type="SMART" id="SM00369">
    <property type="entry name" value="LRR_TYP"/>
    <property type="match status" value="7"/>
</dbReference>
<dbReference type="GO" id="GO:0031012">
    <property type="term" value="C:extracellular matrix"/>
    <property type="evidence" value="ECO:0007669"/>
    <property type="project" value="TreeGrafter"/>
</dbReference>
<organism evidence="4 5">
    <name type="scientific">Drosophila suzukii</name>
    <name type="common">Spotted-wing drosophila fruit fly</name>
    <dbReference type="NCBI Taxonomy" id="28584"/>
    <lineage>
        <taxon>Eukaryota</taxon>
        <taxon>Metazoa</taxon>
        <taxon>Ecdysozoa</taxon>
        <taxon>Arthropoda</taxon>
        <taxon>Hexapoda</taxon>
        <taxon>Insecta</taxon>
        <taxon>Pterygota</taxon>
        <taxon>Neoptera</taxon>
        <taxon>Endopterygota</taxon>
        <taxon>Diptera</taxon>
        <taxon>Brachycera</taxon>
        <taxon>Muscomorpha</taxon>
        <taxon>Ephydroidea</taxon>
        <taxon>Drosophilidae</taxon>
        <taxon>Drosophila</taxon>
        <taxon>Sophophora</taxon>
    </lineage>
</organism>
<dbReference type="AlphaFoldDB" id="A0AB39Z276"/>
<dbReference type="SUPFAM" id="SSF52058">
    <property type="entry name" value="L domain-like"/>
    <property type="match status" value="1"/>
</dbReference>
<dbReference type="RefSeq" id="XP_016927280.4">
    <property type="nucleotide sequence ID" value="XM_017071791.4"/>
</dbReference>
<dbReference type="PANTHER" id="PTHR45712:SF22">
    <property type="entry name" value="INSULIN-LIKE GROWTH FACTOR-BINDING PROTEIN COMPLEX ACID LABILE SUBUNIT"/>
    <property type="match status" value="1"/>
</dbReference>
<keyword evidence="1" id="KW-0433">Leucine-rich repeat</keyword>
<protein>
    <submittedName>
        <fullName evidence="5">Chondroadherin</fullName>
    </submittedName>
</protein>
<keyword evidence="4" id="KW-1185">Reference proteome</keyword>
<proteinExistence type="predicted"/>
<reference evidence="5" key="1">
    <citation type="submission" date="2025-08" db="UniProtKB">
        <authorList>
            <consortium name="RefSeq"/>
        </authorList>
    </citation>
    <scope>IDENTIFICATION</scope>
</reference>
<feature type="signal peptide" evidence="3">
    <location>
        <begin position="1"/>
        <end position="23"/>
    </location>
</feature>
<dbReference type="Pfam" id="PF13855">
    <property type="entry name" value="LRR_8"/>
    <property type="match status" value="1"/>
</dbReference>
<feature type="chain" id="PRO_5045037186" evidence="3">
    <location>
        <begin position="24"/>
        <end position="428"/>
    </location>
</feature>
<dbReference type="InterPro" id="IPR050333">
    <property type="entry name" value="SLRP"/>
</dbReference>
<dbReference type="SMART" id="SM00364">
    <property type="entry name" value="LRR_BAC"/>
    <property type="match status" value="5"/>
</dbReference>
<evidence type="ECO:0000256" key="1">
    <source>
        <dbReference type="ARBA" id="ARBA00022614"/>
    </source>
</evidence>
<accession>A0AB39Z276</accession>
<dbReference type="GO" id="GO:0005615">
    <property type="term" value="C:extracellular space"/>
    <property type="evidence" value="ECO:0007669"/>
    <property type="project" value="TreeGrafter"/>
</dbReference>
<evidence type="ECO:0000256" key="2">
    <source>
        <dbReference type="ARBA" id="ARBA00022737"/>
    </source>
</evidence>
<dbReference type="InterPro" id="IPR003591">
    <property type="entry name" value="Leu-rich_rpt_typical-subtyp"/>
</dbReference>
<keyword evidence="3" id="KW-0732">Signal</keyword>